<sequence length="586" mass="62518">MRSRKLLIVGLLLSPLVAFFVSMMLGSYGANPSEALAALVARLCGSQETVSVVIADIRLPRVVTSLLVGMALAMSGATLQGVLRNPLVDPYILGLSSGAAFGAALAIAVWRWIPVPISAFVFALVALAMTYFMARTKNSVPIVNLVLSGVITSAVFTALLSIVQITSHEKSLQAIVLWTMGSFNGVTWSTLKPTWLLILLGCFFMIGLRWRLNVLTMGETEAKVSGMHVERYRVLFIVLSALVSALSVSMVGVVALLGLIVPHIVRMLLGPDHRVLIPVSAALGAALMEVIDTVARTATGFEIPVSIITTLVGAPVFLVVAALNKGRSMAVGMSMESVSIGYGQRLVIRDVTDTFPAGKITALLGANGCGKSTLLSAIAGLTPVHSGAITVDTPNAVLGFVTQAHAMSFPFDVVDVVLTGRVRFIRAFSSPAPKDVDAAHSALDMLGVGHLARRQYTTLSGGERQMVMIARALAQEPDILLLDEPTTYLDLYNQQRVLEVMDMLRGQGITLLATLHDPNHALALADHAVTLRRLSEDDSRTSLISSGAPSDIVHAETIRTMYSLQAEFITTQRGPAMLPWMNTVDS</sequence>
<organism evidence="1 2">
    <name type="scientific">Corynebacterium silvaticum</name>
    <dbReference type="NCBI Taxonomy" id="2320431"/>
    <lineage>
        <taxon>Bacteria</taxon>
        <taxon>Bacillati</taxon>
        <taxon>Actinomycetota</taxon>
        <taxon>Actinomycetes</taxon>
        <taxon>Mycobacteriales</taxon>
        <taxon>Corynebacteriaceae</taxon>
        <taxon>Corynebacterium</taxon>
    </lineage>
</organism>
<gene>
    <name evidence="1" type="ORF">CBE74_12265</name>
</gene>
<reference evidence="1 2" key="2">
    <citation type="journal article" date="2020" name="Antonie Van Leeuwenhoek">
        <title>Phylogenomic characterisation of a novel corynebacterial species pathogenic to animals.</title>
        <authorList>
            <person name="Moller J."/>
            <person name="Musella L."/>
            <person name="Melnikov V."/>
            <person name="Geissdorfer W."/>
            <person name="Burkovski A."/>
            <person name="Sangal V."/>
        </authorList>
    </citation>
    <scope>NUCLEOTIDE SEQUENCE [LARGE SCALE GENOMIC DNA]</scope>
    <source>
        <strain evidence="1 2">PO100/5</strain>
    </source>
</reference>
<protein>
    <submittedName>
        <fullName evidence="1">Iron chelate uptake ABC transporter family permease subunit</fullName>
    </submittedName>
</protein>
<reference evidence="1 2" key="4">
    <citation type="journal article" date="2020" name="PLoS ONE">
        <title>Taxonomic classification of strain PO100/5 shows a broader geographic distribution and genetic markers of the recently described Corynebacterium silvaticum.</title>
        <authorList>
            <person name="Viana M.V.C."/>
            <person name="Profeta R."/>
            <person name="da Silva A.L."/>
            <person name="Hurtado R."/>
            <person name="Cerqueira J.C."/>
            <person name="Ribeiro B.F.S."/>
            <person name="Almeida M.O."/>
            <person name="Morais-Rodrigues F."/>
            <person name="Soares S.C."/>
            <person name="Oliveira M."/>
            <person name="Tavares L."/>
            <person name="Figueiredo H."/>
            <person name="Wattam A.R."/>
            <person name="Barh D."/>
            <person name="Ghosh P."/>
            <person name="Silva A."/>
            <person name="Azevedo V."/>
        </authorList>
    </citation>
    <scope>NUCLEOTIDE SEQUENCE [LARGE SCALE GENOMIC DNA]</scope>
    <source>
        <strain evidence="1 2">PO100/5</strain>
    </source>
</reference>
<name>A0ACD4PZ61_9CORY</name>
<evidence type="ECO:0000313" key="1">
    <source>
        <dbReference type="EMBL" id="WCV10735.1"/>
    </source>
</evidence>
<keyword evidence="2" id="KW-1185">Reference proteome</keyword>
<dbReference type="Proteomes" id="UP000195652">
    <property type="component" value="Chromosome"/>
</dbReference>
<reference evidence="1 2" key="1">
    <citation type="journal article" date="2014" name="BMC Vet. Res.">
        <title>First report of Corynebacterium pseudotuberculosis from caseous lymphadenitis lesions in Black Alentejano pig (Sus scrofa domesticus).</title>
        <authorList>
            <person name="Oliveira M."/>
            <person name="Barroco C."/>
            <person name="Mottola C."/>
            <person name="Santos R."/>
            <person name="Lemsaddek A."/>
            <person name="Tavares L."/>
            <person name="Semedo-Lemsaddek T."/>
        </authorList>
    </citation>
    <scope>NUCLEOTIDE SEQUENCE [LARGE SCALE GENOMIC DNA]</scope>
    <source>
        <strain evidence="1 2">PO100/5</strain>
    </source>
</reference>
<accession>A0ACD4PZ61</accession>
<evidence type="ECO:0000313" key="2">
    <source>
        <dbReference type="Proteomes" id="UP000195652"/>
    </source>
</evidence>
<reference evidence="1 2" key="3">
    <citation type="journal article" date="2020" name="Int. J. Syst. Evol. Microbiol.">
        <title>Corynebacterium silvaticum sp. nov., a unique group of NTTB corynebacteria in wild boar and roe deer.</title>
        <authorList>
            <person name="Dangel A."/>
            <person name="Berger A."/>
            <person name="Rau J."/>
            <person name="Eisenberg T."/>
            <person name="Kampfer P."/>
            <person name="Margos G."/>
            <person name="Contzen M."/>
            <person name="Busse H.J."/>
            <person name="Konrad R."/>
            <person name="Peters M."/>
            <person name="Sting R."/>
            <person name="Sing A."/>
        </authorList>
    </citation>
    <scope>NUCLEOTIDE SEQUENCE [LARGE SCALE GENOMIC DNA]</scope>
    <source>
        <strain evidence="1 2">PO100/5</strain>
    </source>
</reference>
<dbReference type="EMBL" id="CP021417">
    <property type="protein sequence ID" value="WCV10735.1"/>
    <property type="molecule type" value="Genomic_DNA"/>
</dbReference>
<proteinExistence type="predicted"/>